<gene>
    <name evidence="3" type="ORF">DESUT3_39160</name>
</gene>
<keyword evidence="4" id="KW-1185">Reference proteome</keyword>
<feature type="signal peptide" evidence="2">
    <location>
        <begin position="1"/>
        <end position="22"/>
    </location>
</feature>
<feature type="chain" id="PRO_5046928934" evidence="2">
    <location>
        <begin position="23"/>
        <end position="73"/>
    </location>
</feature>
<evidence type="ECO:0000256" key="1">
    <source>
        <dbReference type="SAM" id="Phobius"/>
    </source>
</evidence>
<keyword evidence="1" id="KW-1133">Transmembrane helix</keyword>
<keyword evidence="2" id="KW-0732">Signal</keyword>
<name>A0ABN6E3Q7_9BACT</name>
<reference evidence="3 4" key="2">
    <citation type="journal article" date="2021" name="Int. J. Syst. Evol. Microbiol.">
        <title>Isolation and Polyphasic Characterization of Desulfuromonas versatilis sp. Nov., an Electrogenic Bacteria Capable of Versatile Metabolism Isolated from a Graphene Oxide-Reducing Enrichment Culture.</title>
        <authorList>
            <person name="Xie L."/>
            <person name="Yoshida N."/>
            <person name="Ishii S."/>
            <person name="Meng L."/>
        </authorList>
    </citation>
    <scope>NUCLEOTIDE SEQUENCE [LARGE SCALE GENOMIC DNA]</scope>
    <source>
        <strain evidence="3 4">NIT-T3</strain>
    </source>
</reference>
<reference evidence="3 4" key="1">
    <citation type="journal article" date="2016" name="C (Basel)">
        <title>Selective Growth of and Electricity Production by Marine Exoelectrogenic Bacteria in Self-Aggregated Hydrogel of Microbially Reduced Graphene Oxide.</title>
        <authorList>
            <person name="Yoshida N."/>
            <person name="Goto Y."/>
            <person name="Miyata Y."/>
        </authorList>
    </citation>
    <scope>NUCLEOTIDE SEQUENCE [LARGE SCALE GENOMIC DNA]</scope>
    <source>
        <strain evidence="3 4">NIT-T3</strain>
    </source>
</reference>
<evidence type="ECO:0000313" key="3">
    <source>
        <dbReference type="EMBL" id="BCR06847.1"/>
    </source>
</evidence>
<evidence type="ECO:0000313" key="4">
    <source>
        <dbReference type="Proteomes" id="UP001319827"/>
    </source>
</evidence>
<protein>
    <submittedName>
        <fullName evidence="3">Uncharacterized protein</fullName>
    </submittedName>
</protein>
<keyword evidence="1" id="KW-0812">Transmembrane</keyword>
<evidence type="ECO:0000256" key="2">
    <source>
        <dbReference type="SAM" id="SignalP"/>
    </source>
</evidence>
<organism evidence="3 4">
    <name type="scientific">Desulfuromonas versatilis</name>
    <dbReference type="NCBI Taxonomy" id="2802975"/>
    <lineage>
        <taxon>Bacteria</taxon>
        <taxon>Pseudomonadati</taxon>
        <taxon>Thermodesulfobacteriota</taxon>
        <taxon>Desulfuromonadia</taxon>
        <taxon>Desulfuromonadales</taxon>
        <taxon>Desulfuromonadaceae</taxon>
        <taxon>Desulfuromonas</taxon>
    </lineage>
</organism>
<accession>A0ABN6E3Q7</accession>
<keyword evidence="1" id="KW-0472">Membrane</keyword>
<sequence length="73" mass="7961">MGNTARWILLCALAGWAHPAWAVQTEACACNFFLSALACAFALALCVQFSYLAMRRLLKARARREPPIAPPAP</sequence>
<proteinExistence type="predicted"/>
<dbReference type="EMBL" id="AP024355">
    <property type="protein sequence ID" value="BCR06847.1"/>
    <property type="molecule type" value="Genomic_DNA"/>
</dbReference>
<dbReference type="RefSeq" id="WP_221250223.1">
    <property type="nucleotide sequence ID" value="NZ_AP024355.1"/>
</dbReference>
<dbReference type="Proteomes" id="UP001319827">
    <property type="component" value="Chromosome"/>
</dbReference>
<feature type="transmembrane region" description="Helical" evidence="1">
    <location>
        <begin position="32"/>
        <end position="54"/>
    </location>
</feature>